<keyword evidence="9" id="KW-1185">Reference proteome</keyword>
<dbReference type="HAMAP" id="MF_01420">
    <property type="entry name" value="HTH_type_WhiA"/>
    <property type="match status" value="1"/>
</dbReference>
<evidence type="ECO:0000313" key="8">
    <source>
        <dbReference type="EMBL" id="SCP97548.1"/>
    </source>
</evidence>
<dbReference type="STRING" id="1619234.SAMN05421730_101175"/>
<dbReference type="GO" id="GO:0051301">
    <property type="term" value="P:cell division"/>
    <property type="evidence" value="ECO:0007669"/>
    <property type="project" value="UniProtKB-UniRule"/>
</dbReference>
<dbReference type="InterPro" id="IPR023054">
    <property type="entry name" value="Sporulation_regulator_WhiA_C"/>
</dbReference>
<proteinExistence type="inferred from homology"/>
<organism evidence="8 9">
    <name type="scientific">Anaerobium acetethylicum</name>
    <dbReference type="NCBI Taxonomy" id="1619234"/>
    <lineage>
        <taxon>Bacteria</taxon>
        <taxon>Bacillati</taxon>
        <taxon>Bacillota</taxon>
        <taxon>Clostridia</taxon>
        <taxon>Lachnospirales</taxon>
        <taxon>Lachnospiraceae</taxon>
        <taxon>Anaerobium</taxon>
    </lineage>
</organism>
<name>A0A1D3TU53_9FIRM</name>
<dbReference type="OrthoDB" id="401278at2"/>
<evidence type="ECO:0000259" key="6">
    <source>
        <dbReference type="Pfam" id="PF10298"/>
    </source>
</evidence>
<feature type="domain" description="WhiA LAGLIDADG-like" evidence="7">
    <location>
        <begin position="132"/>
        <end position="223"/>
    </location>
</feature>
<dbReference type="GO" id="GO:0003677">
    <property type="term" value="F:DNA binding"/>
    <property type="evidence" value="ECO:0007669"/>
    <property type="project" value="UniProtKB-UniRule"/>
</dbReference>
<dbReference type="InterPro" id="IPR018478">
    <property type="entry name" value="Sporu_reg_WhiA_N_dom"/>
</dbReference>
<dbReference type="InterPro" id="IPR027434">
    <property type="entry name" value="Homing_endonucl"/>
</dbReference>
<evidence type="ECO:0000259" key="7">
    <source>
        <dbReference type="Pfam" id="PF14527"/>
    </source>
</evidence>
<dbReference type="InterPro" id="IPR003802">
    <property type="entry name" value="Sporulation_regulator_WhiA"/>
</dbReference>
<feature type="domain" description="Sporulation regulator WhiA C-terminal" evidence="5">
    <location>
        <begin position="226"/>
        <end position="309"/>
    </location>
</feature>
<evidence type="ECO:0000259" key="5">
    <source>
        <dbReference type="Pfam" id="PF02650"/>
    </source>
</evidence>
<sequence>MSFSGDVKDELSRQISKGRHCQIAEIAAIISLCGRIQISEEERYCIKIHTENVAVARKYFTLIKKTFNINTEISIRRNAYLKKSRSYTITVRKHEDAIRILQAVKLIDENRDVGENLSLVSNMIIQNACCRRAFIRGAFLATGSISDPEKFYHFEIVCMTRAKAEQLQGIINSFQIDSKIVQRKKYFIVYIKEGAQIVEILNVMEAHISLMKLENVRILKEMRNSVNRKVNCETANINKTVSAAVKQIEDIRYIRDTIGLSGLSEGLEEIAEIRLEHPEATLKELGALLTPQVGKSGVNHRLRKLSNLADKLRDNTRRISND</sequence>
<evidence type="ECO:0000256" key="3">
    <source>
        <dbReference type="ARBA" id="ARBA00023306"/>
    </source>
</evidence>
<dbReference type="Pfam" id="PF14527">
    <property type="entry name" value="LAGLIDADG_WhiA"/>
    <property type="match status" value="1"/>
</dbReference>
<dbReference type="AlphaFoldDB" id="A0A1D3TU53"/>
<dbReference type="PANTHER" id="PTHR37307:SF1">
    <property type="entry name" value="CELL DIVISION PROTEIN WHIA-RELATED"/>
    <property type="match status" value="1"/>
</dbReference>
<comment type="function">
    <text evidence="4">Involved in cell division and chromosome segregation.</text>
</comment>
<dbReference type="NCBIfam" id="TIGR00647">
    <property type="entry name" value="DNA_bind_WhiA"/>
    <property type="match status" value="1"/>
</dbReference>
<dbReference type="GO" id="GO:0043937">
    <property type="term" value="P:regulation of sporulation"/>
    <property type="evidence" value="ECO:0007669"/>
    <property type="project" value="InterPro"/>
</dbReference>
<evidence type="ECO:0000256" key="1">
    <source>
        <dbReference type="ARBA" id="ARBA00022618"/>
    </source>
</evidence>
<dbReference type="Proteomes" id="UP000199315">
    <property type="component" value="Unassembled WGS sequence"/>
</dbReference>
<dbReference type="PANTHER" id="PTHR37307">
    <property type="entry name" value="CELL DIVISION PROTEIN WHIA-RELATED"/>
    <property type="match status" value="1"/>
</dbReference>
<evidence type="ECO:0000313" key="9">
    <source>
        <dbReference type="Proteomes" id="UP000199315"/>
    </source>
</evidence>
<feature type="domain" description="Sporulation transcription regulator WhiA N-terminal" evidence="6">
    <location>
        <begin position="19"/>
        <end position="106"/>
    </location>
</feature>
<gene>
    <name evidence="4" type="primary">whiA</name>
    <name evidence="8" type="ORF">SAMN05421730_101175</name>
</gene>
<keyword evidence="3 4" id="KW-0131">Cell cycle</keyword>
<keyword evidence="2 4" id="KW-0238">DNA-binding</keyword>
<dbReference type="InterPro" id="IPR039518">
    <property type="entry name" value="WhiA_LAGLIDADG_dom"/>
</dbReference>
<evidence type="ECO:0000256" key="2">
    <source>
        <dbReference type="ARBA" id="ARBA00023125"/>
    </source>
</evidence>
<dbReference type="Gene3D" id="3.10.28.10">
    <property type="entry name" value="Homing endonucleases"/>
    <property type="match status" value="1"/>
</dbReference>
<accession>A0A1D3TU53</accession>
<dbReference type="SUPFAM" id="SSF55608">
    <property type="entry name" value="Homing endonucleases"/>
    <property type="match status" value="1"/>
</dbReference>
<dbReference type="Pfam" id="PF02650">
    <property type="entry name" value="HTH_WhiA"/>
    <property type="match status" value="1"/>
</dbReference>
<reference evidence="8 9" key="1">
    <citation type="submission" date="2016-09" db="EMBL/GenBank/DDBJ databases">
        <authorList>
            <person name="Capua I."/>
            <person name="De Benedictis P."/>
            <person name="Joannis T."/>
            <person name="Lombin L.H."/>
            <person name="Cattoli G."/>
        </authorList>
    </citation>
    <scope>NUCLEOTIDE SEQUENCE [LARGE SCALE GENOMIC DNA]</scope>
    <source>
        <strain evidence="8 9">GluBS11</strain>
    </source>
</reference>
<keyword evidence="1 4" id="KW-0132">Cell division</keyword>
<protein>
    <recommendedName>
        <fullName evidence="4">Probable cell division protein WhiA</fullName>
    </recommendedName>
</protein>
<dbReference type="RefSeq" id="WP_091233763.1">
    <property type="nucleotide sequence ID" value="NZ_FMKA01000011.1"/>
</dbReference>
<comment type="similarity">
    <text evidence="4">Belongs to the WhiA family.</text>
</comment>
<dbReference type="EMBL" id="FMKA01000011">
    <property type="protein sequence ID" value="SCP97548.1"/>
    <property type="molecule type" value="Genomic_DNA"/>
</dbReference>
<evidence type="ECO:0000256" key="4">
    <source>
        <dbReference type="HAMAP-Rule" id="MF_01420"/>
    </source>
</evidence>
<dbReference type="Pfam" id="PF10298">
    <property type="entry name" value="WhiA_N"/>
    <property type="match status" value="1"/>
</dbReference>